<dbReference type="EMBL" id="FOEI01000006">
    <property type="protein sequence ID" value="SEQ10674.1"/>
    <property type="molecule type" value="Genomic_DNA"/>
</dbReference>
<evidence type="ECO:0000313" key="3">
    <source>
        <dbReference type="Proteomes" id="UP000198648"/>
    </source>
</evidence>
<feature type="transmembrane region" description="Helical" evidence="1">
    <location>
        <begin position="167"/>
        <end position="185"/>
    </location>
</feature>
<proteinExistence type="predicted"/>
<dbReference type="STRING" id="1299341.SAMN05444005_106141"/>
<accession>A0A1H9DB02</accession>
<dbReference type="RefSeq" id="WP_177177170.1">
    <property type="nucleotide sequence ID" value="NZ_FOEI01000006.1"/>
</dbReference>
<organism evidence="2 3">
    <name type="scientific">Flavobacterium urocaniciphilum</name>
    <dbReference type="NCBI Taxonomy" id="1299341"/>
    <lineage>
        <taxon>Bacteria</taxon>
        <taxon>Pseudomonadati</taxon>
        <taxon>Bacteroidota</taxon>
        <taxon>Flavobacteriia</taxon>
        <taxon>Flavobacteriales</taxon>
        <taxon>Flavobacteriaceae</taxon>
        <taxon>Flavobacterium</taxon>
    </lineage>
</organism>
<protein>
    <recommendedName>
        <fullName evidence="4">TIGR04222 domain-containing protein</fullName>
    </recommendedName>
</protein>
<keyword evidence="1" id="KW-1133">Transmembrane helix</keyword>
<keyword evidence="1" id="KW-0472">Membrane</keyword>
<keyword evidence="1" id="KW-0812">Transmembrane</keyword>
<keyword evidence="3" id="KW-1185">Reference proteome</keyword>
<feature type="transmembrane region" description="Helical" evidence="1">
    <location>
        <begin position="191"/>
        <end position="207"/>
    </location>
</feature>
<dbReference type="AlphaFoldDB" id="A0A1H9DB02"/>
<reference evidence="2 3" key="1">
    <citation type="submission" date="2016-10" db="EMBL/GenBank/DDBJ databases">
        <authorList>
            <person name="de Groot N.N."/>
        </authorList>
    </citation>
    <scope>NUCLEOTIDE SEQUENCE [LARGE SCALE GENOMIC DNA]</scope>
    <source>
        <strain evidence="2 3">DSM 27078</strain>
    </source>
</reference>
<dbReference type="Proteomes" id="UP000198648">
    <property type="component" value="Unassembled WGS sequence"/>
</dbReference>
<gene>
    <name evidence="2" type="ORF">SAMN05444005_106141</name>
</gene>
<sequence length="255" mass="29119">MTKEQKLLWEKILNFKIDDENSDFNFSKRLARENNWSVKYSKSVIEEYKKFIFLCCITKTGVTPSDQVDQAWHLHLTYTKSYWIDFCKNTLEKEIHHNPTNGGETEAIKFDNFYTKTKEDYKIVFNTEPPIEIWPSNENRFNEIDFKRINTNRNWIIKKPTLRERNIYLSIFFLFTSIFLTQAFYLSSDTFILIILIIFFIIMIYYSNKNNGGSGCSGGCASGCSTHTGNHGCSSDSGCGSSGCSGCGGGCGGGD</sequence>
<evidence type="ECO:0000256" key="1">
    <source>
        <dbReference type="SAM" id="Phobius"/>
    </source>
</evidence>
<evidence type="ECO:0008006" key="4">
    <source>
        <dbReference type="Google" id="ProtNLM"/>
    </source>
</evidence>
<name>A0A1H9DB02_9FLAO</name>
<evidence type="ECO:0000313" key="2">
    <source>
        <dbReference type="EMBL" id="SEQ10674.1"/>
    </source>
</evidence>